<dbReference type="Proteomes" id="UP000676194">
    <property type="component" value="Chromosome"/>
</dbReference>
<name>A0A8E6B983_9BACT</name>
<evidence type="ECO:0000256" key="1">
    <source>
        <dbReference type="SAM" id="Phobius"/>
    </source>
</evidence>
<feature type="transmembrane region" description="Helical" evidence="1">
    <location>
        <begin position="153"/>
        <end position="171"/>
    </location>
</feature>
<keyword evidence="1" id="KW-0812">Transmembrane</keyword>
<sequence>MAAVSKSSDPSFGVYPPEEHSVERLEERVRLLEEEVVELRNVVTTFGDLFVGTSPKDSAPTATVPRSDSSDPIAAVATQALKKTFWSRLGNWPLFELYSEVILIFRMYIDPRYRMRRMTQLVIPAIAMLFVGSYFFFNYLFALPILSTILERAIEIFLAILLYKVLLGELVRYKEVLQNFANWNNLRRPTVVTSGGEDPHTPMEMD</sequence>
<accession>A0A8E6B983</accession>
<evidence type="ECO:0000313" key="2">
    <source>
        <dbReference type="EMBL" id="QVL32883.1"/>
    </source>
</evidence>
<evidence type="ECO:0000313" key="3">
    <source>
        <dbReference type="Proteomes" id="UP000676194"/>
    </source>
</evidence>
<dbReference type="RefSeq" id="WP_213497773.1">
    <property type="nucleotide sequence ID" value="NZ_CP074694.1"/>
</dbReference>
<feature type="transmembrane region" description="Helical" evidence="1">
    <location>
        <begin position="121"/>
        <end position="141"/>
    </location>
</feature>
<dbReference type="AlphaFoldDB" id="A0A8E6B983"/>
<dbReference type="EMBL" id="CP074694">
    <property type="protein sequence ID" value="QVL32883.1"/>
    <property type="molecule type" value="Genomic_DNA"/>
</dbReference>
<protein>
    <submittedName>
        <fullName evidence="2">Uncharacterized protein</fullName>
    </submittedName>
</protein>
<keyword evidence="1" id="KW-0472">Membrane</keyword>
<organism evidence="2 3">
    <name type="scientific">Telmatocola sphagniphila</name>
    <dbReference type="NCBI Taxonomy" id="1123043"/>
    <lineage>
        <taxon>Bacteria</taxon>
        <taxon>Pseudomonadati</taxon>
        <taxon>Planctomycetota</taxon>
        <taxon>Planctomycetia</taxon>
        <taxon>Gemmatales</taxon>
        <taxon>Gemmataceae</taxon>
    </lineage>
</organism>
<gene>
    <name evidence="2" type="ORF">KIH39_02895</name>
</gene>
<dbReference type="KEGG" id="tsph:KIH39_02895"/>
<keyword evidence="3" id="KW-1185">Reference proteome</keyword>
<keyword evidence="1" id="KW-1133">Transmembrane helix</keyword>
<proteinExistence type="predicted"/>
<reference evidence="2" key="1">
    <citation type="submission" date="2021-05" db="EMBL/GenBank/DDBJ databases">
        <title>Complete genome sequence of the cellulolytic planctomycete Telmatocola sphagniphila SP2T and characterization of the first cellulase from planctomycetes.</title>
        <authorList>
            <person name="Rakitin A.L."/>
            <person name="Beletsky A.V."/>
            <person name="Naumoff D.G."/>
            <person name="Kulichevskaya I.S."/>
            <person name="Mardanov A.V."/>
            <person name="Ravin N.V."/>
            <person name="Dedysh S.N."/>
        </authorList>
    </citation>
    <scope>NUCLEOTIDE SEQUENCE</scope>
    <source>
        <strain evidence="2">SP2T</strain>
    </source>
</reference>